<dbReference type="Gene3D" id="1.20.810.10">
    <property type="entry name" value="Cytochrome Bc1 Complex, Chain C"/>
    <property type="match status" value="1"/>
</dbReference>
<dbReference type="GO" id="GO:0016020">
    <property type="term" value="C:membrane"/>
    <property type="evidence" value="ECO:0007669"/>
    <property type="project" value="InterPro"/>
</dbReference>
<dbReference type="Pfam" id="PF00033">
    <property type="entry name" value="Cytochrome_B"/>
    <property type="match status" value="1"/>
</dbReference>
<feature type="transmembrane region" description="Helical" evidence="2">
    <location>
        <begin position="69"/>
        <end position="87"/>
    </location>
</feature>
<dbReference type="InterPro" id="IPR005797">
    <property type="entry name" value="Cyt_b/b6_N"/>
</dbReference>
<dbReference type="RefSeq" id="WP_073071007.1">
    <property type="nucleotide sequence ID" value="NZ_MPPI01000010.1"/>
</dbReference>
<dbReference type="EMBL" id="PVWG01000008">
    <property type="protein sequence ID" value="PSB19868.1"/>
    <property type="molecule type" value="Genomic_DNA"/>
</dbReference>
<dbReference type="GO" id="GO:0015979">
    <property type="term" value="P:photosynthesis"/>
    <property type="evidence" value="ECO:0007669"/>
    <property type="project" value="UniProtKB-KW"/>
</dbReference>
<dbReference type="InterPro" id="IPR016174">
    <property type="entry name" value="Di-haem_cyt_TM"/>
</dbReference>
<dbReference type="SUPFAM" id="SSF81342">
    <property type="entry name" value="Transmembrane di-heme cytochromes"/>
    <property type="match status" value="1"/>
</dbReference>
<dbReference type="PANTHER" id="PTHR19271">
    <property type="entry name" value="CYTOCHROME B"/>
    <property type="match status" value="1"/>
</dbReference>
<dbReference type="GO" id="GO:0016491">
    <property type="term" value="F:oxidoreductase activity"/>
    <property type="evidence" value="ECO:0007669"/>
    <property type="project" value="InterPro"/>
</dbReference>
<dbReference type="OrthoDB" id="9804503at2"/>
<name>A0A2T1DHB3_9CYAN</name>
<dbReference type="GO" id="GO:0009055">
    <property type="term" value="F:electron transfer activity"/>
    <property type="evidence" value="ECO:0007669"/>
    <property type="project" value="InterPro"/>
</dbReference>
<evidence type="ECO:0000256" key="2">
    <source>
        <dbReference type="SAM" id="Phobius"/>
    </source>
</evidence>
<dbReference type="GO" id="GO:0022904">
    <property type="term" value="P:respiratory electron transport chain"/>
    <property type="evidence" value="ECO:0007669"/>
    <property type="project" value="InterPro"/>
</dbReference>
<dbReference type="InterPro" id="IPR027387">
    <property type="entry name" value="Cytb/b6-like_sf"/>
</dbReference>
<dbReference type="STRING" id="1920490.GCA_001895925_03907"/>
<protein>
    <submittedName>
        <fullName evidence="4">Cytochrome bc complex cytochrome b subunit</fullName>
    </submittedName>
</protein>
<organism evidence="4 5">
    <name type="scientific">Phormidesmis priestleyi ULC007</name>
    <dbReference type="NCBI Taxonomy" id="1920490"/>
    <lineage>
        <taxon>Bacteria</taxon>
        <taxon>Bacillati</taxon>
        <taxon>Cyanobacteriota</taxon>
        <taxon>Cyanophyceae</taxon>
        <taxon>Leptolyngbyales</taxon>
        <taxon>Leptolyngbyaceae</taxon>
        <taxon>Phormidesmis</taxon>
    </lineage>
</organism>
<keyword evidence="2" id="KW-0472">Membrane</keyword>
<reference evidence="4 5" key="1">
    <citation type="submission" date="2018-02" db="EMBL/GenBank/DDBJ databases">
        <authorList>
            <person name="Cohen D.B."/>
            <person name="Kent A.D."/>
        </authorList>
    </citation>
    <scope>NUCLEOTIDE SEQUENCE [LARGE SCALE GENOMIC DNA]</scope>
    <source>
        <strain evidence="4 5">ULC007</strain>
    </source>
</reference>
<keyword evidence="5" id="KW-1185">Reference proteome</keyword>
<keyword evidence="2" id="KW-1133">Transmembrane helix</keyword>
<comment type="caution">
    <text evidence="4">The sequence shown here is derived from an EMBL/GenBank/DDBJ whole genome shotgun (WGS) entry which is preliminary data.</text>
</comment>
<evidence type="ECO:0000313" key="4">
    <source>
        <dbReference type="EMBL" id="PSB19868.1"/>
    </source>
</evidence>
<feature type="transmembrane region" description="Helical" evidence="2">
    <location>
        <begin position="99"/>
        <end position="121"/>
    </location>
</feature>
<dbReference type="AlphaFoldDB" id="A0A2T1DHB3"/>
<evidence type="ECO:0000256" key="1">
    <source>
        <dbReference type="ARBA" id="ARBA00022531"/>
    </source>
</evidence>
<gene>
    <name evidence="4" type="ORF">C7B65_09330</name>
</gene>
<dbReference type="Proteomes" id="UP000238634">
    <property type="component" value="Unassembled WGS sequence"/>
</dbReference>
<feature type="transmembrane region" description="Helical" evidence="2">
    <location>
        <begin position="167"/>
        <end position="189"/>
    </location>
</feature>
<proteinExistence type="predicted"/>
<evidence type="ECO:0000313" key="5">
    <source>
        <dbReference type="Proteomes" id="UP000238634"/>
    </source>
</evidence>
<reference evidence="4 5" key="2">
    <citation type="submission" date="2018-03" db="EMBL/GenBank/DDBJ databases">
        <title>The ancient ancestry and fast evolution of plastids.</title>
        <authorList>
            <person name="Moore K.R."/>
            <person name="Magnabosco C."/>
            <person name="Momper L."/>
            <person name="Gold D.A."/>
            <person name="Bosak T."/>
            <person name="Fournier G.P."/>
        </authorList>
    </citation>
    <scope>NUCLEOTIDE SEQUENCE [LARGE SCALE GENOMIC DNA]</scope>
    <source>
        <strain evidence="4 5">ULC007</strain>
    </source>
</reference>
<feature type="domain" description="Cytochrome b/b6 N-terminal region profile" evidence="3">
    <location>
        <begin position="1"/>
        <end position="196"/>
    </location>
</feature>
<dbReference type="PROSITE" id="PS51002">
    <property type="entry name" value="CYTB_NTER"/>
    <property type="match status" value="1"/>
</dbReference>
<feature type="transmembrane region" description="Helical" evidence="2">
    <location>
        <begin position="12"/>
        <end position="39"/>
    </location>
</feature>
<keyword evidence="2" id="KW-0812">Transmembrane</keyword>
<sequence length="221" mass="23857">MKDFSLSFIFRRLSTILAVATLTLTLIAASSGILLAFYYEPAAGGAYDSLKAIDTDVPYGWLIHTMHNLSGNGVIGVALIQIVVMFLSERFRPSWLTAWVSGILFTLSAIGLAWTAMLLGWDQLGFWRLKIELGTIEAIPLIGTQLKDALTGGGAIGTVSVEHLYAIHSYIVSIAAVGLAVIHLGSLMVQEREMQAEALTAFAQKAVSEDEEEVRASAEIL</sequence>
<evidence type="ECO:0000259" key="3">
    <source>
        <dbReference type="PROSITE" id="PS51002"/>
    </source>
</evidence>
<keyword evidence="1" id="KW-0602">Photosynthesis</keyword>
<dbReference type="PANTHER" id="PTHR19271:SF16">
    <property type="entry name" value="CYTOCHROME B"/>
    <property type="match status" value="1"/>
</dbReference>
<accession>A0A2T1DHB3</accession>